<dbReference type="InterPro" id="IPR000847">
    <property type="entry name" value="LysR_HTH_N"/>
</dbReference>
<dbReference type="InterPro" id="IPR005119">
    <property type="entry name" value="LysR_subst-bd"/>
</dbReference>
<dbReference type="EMBL" id="FRAR01000016">
    <property type="protein sequence ID" value="SHK54523.1"/>
    <property type="molecule type" value="Genomic_DNA"/>
</dbReference>
<dbReference type="Proteomes" id="UP000183997">
    <property type="component" value="Unassembled WGS sequence"/>
</dbReference>
<dbReference type="PANTHER" id="PTHR30126:SF100">
    <property type="entry name" value="LYSR-FAMILY TRANSCRIPTIONAL REGULATOR"/>
    <property type="match status" value="1"/>
</dbReference>
<dbReference type="RefSeq" id="WP_072914315.1">
    <property type="nucleotide sequence ID" value="NZ_FRAR01000016.1"/>
</dbReference>
<evidence type="ECO:0000313" key="7">
    <source>
        <dbReference type="Proteomes" id="UP000183997"/>
    </source>
</evidence>
<evidence type="ECO:0000313" key="6">
    <source>
        <dbReference type="EMBL" id="SHK54523.1"/>
    </source>
</evidence>
<dbReference type="SUPFAM" id="SSF53850">
    <property type="entry name" value="Periplasmic binding protein-like II"/>
    <property type="match status" value="1"/>
</dbReference>
<dbReference type="STRING" id="1121421.SAMN02745123_02253"/>
<protein>
    <submittedName>
        <fullName evidence="6">DNA-binding transcriptional regulator, LysR family</fullName>
    </submittedName>
</protein>
<organism evidence="6 7">
    <name type="scientific">Desulforamulus aeronauticus DSM 10349</name>
    <dbReference type="NCBI Taxonomy" id="1121421"/>
    <lineage>
        <taxon>Bacteria</taxon>
        <taxon>Bacillati</taxon>
        <taxon>Bacillota</taxon>
        <taxon>Clostridia</taxon>
        <taxon>Eubacteriales</taxon>
        <taxon>Peptococcaceae</taxon>
        <taxon>Desulforamulus</taxon>
    </lineage>
</organism>
<dbReference type="InterPro" id="IPR036390">
    <property type="entry name" value="WH_DNA-bd_sf"/>
</dbReference>
<dbReference type="PROSITE" id="PS50931">
    <property type="entry name" value="HTH_LYSR"/>
    <property type="match status" value="1"/>
</dbReference>
<dbReference type="PRINTS" id="PR00039">
    <property type="entry name" value="HTHLYSR"/>
</dbReference>
<dbReference type="SUPFAM" id="SSF46785">
    <property type="entry name" value="Winged helix' DNA-binding domain"/>
    <property type="match status" value="1"/>
</dbReference>
<keyword evidence="7" id="KW-1185">Reference proteome</keyword>
<comment type="similarity">
    <text evidence="1">Belongs to the LysR transcriptional regulatory family.</text>
</comment>
<dbReference type="OrthoDB" id="119203at2"/>
<dbReference type="Gene3D" id="3.40.190.290">
    <property type="match status" value="1"/>
</dbReference>
<dbReference type="InterPro" id="IPR036388">
    <property type="entry name" value="WH-like_DNA-bd_sf"/>
</dbReference>
<dbReference type="GO" id="GO:0003700">
    <property type="term" value="F:DNA-binding transcription factor activity"/>
    <property type="evidence" value="ECO:0007669"/>
    <property type="project" value="InterPro"/>
</dbReference>
<dbReference type="AlphaFoldDB" id="A0A1M6TC43"/>
<gene>
    <name evidence="6" type="ORF">SAMN02745123_02253</name>
</gene>
<dbReference type="Gene3D" id="1.10.10.10">
    <property type="entry name" value="Winged helix-like DNA-binding domain superfamily/Winged helix DNA-binding domain"/>
    <property type="match status" value="1"/>
</dbReference>
<dbReference type="Pfam" id="PF00126">
    <property type="entry name" value="HTH_1"/>
    <property type="match status" value="1"/>
</dbReference>
<evidence type="ECO:0000256" key="4">
    <source>
        <dbReference type="ARBA" id="ARBA00023163"/>
    </source>
</evidence>
<keyword evidence="4" id="KW-0804">Transcription</keyword>
<dbReference type="CDD" id="cd05466">
    <property type="entry name" value="PBP2_LTTR_substrate"/>
    <property type="match status" value="1"/>
</dbReference>
<keyword evidence="2" id="KW-0805">Transcription regulation</keyword>
<evidence type="ECO:0000259" key="5">
    <source>
        <dbReference type="PROSITE" id="PS50931"/>
    </source>
</evidence>
<dbReference type="GO" id="GO:0000976">
    <property type="term" value="F:transcription cis-regulatory region binding"/>
    <property type="evidence" value="ECO:0007669"/>
    <property type="project" value="TreeGrafter"/>
</dbReference>
<feature type="domain" description="HTH lysR-type" evidence="5">
    <location>
        <begin position="1"/>
        <end position="58"/>
    </location>
</feature>
<proteinExistence type="inferred from homology"/>
<dbReference type="Pfam" id="PF03466">
    <property type="entry name" value="LysR_substrate"/>
    <property type="match status" value="1"/>
</dbReference>
<keyword evidence="3 6" id="KW-0238">DNA-binding</keyword>
<name>A0A1M6TC43_9FIRM</name>
<sequence length="298" mass="33607">MELRQLRTFLTIAKLESFTQAAETLGYAQSSVTAQVRLLEESLGVKLFERLGRRIILTQEAKNLIPYAEQILKLVSEAHNVVSGTSIPKGTLTIGTVESLSITRLPKVFEEYHNRYPNVEIVLNFDVCSKNLRLLRTNVLDVTFIIDRKLNSQEFIVEELTPEQITVLVSPGHHLAAKKEIYPADLQGESLILTEEECTYRIILENILAEAGVQPKYKMGVNSIQAIKQFTISGLGVTLLPETAVKQEVETGQLVKIPWAGPDFKLINQLVYHKDKWMSPTLQSFLELTRQMLKSSIT</sequence>
<reference evidence="7" key="1">
    <citation type="submission" date="2016-11" db="EMBL/GenBank/DDBJ databases">
        <authorList>
            <person name="Varghese N."/>
            <person name="Submissions S."/>
        </authorList>
    </citation>
    <scope>NUCLEOTIDE SEQUENCE [LARGE SCALE GENOMIC DNA]</scope>
    <source>
        <strain evidence="7">DSM 10349</strain>
    </source>
</reference>
<evidence type="ECO:0000256" key="1">
    <source>
        <dbReference type="ARBA" id="ARBA00009437"/>
    </source>
</evidence>
<dbReference type="FunFam" id="1.10.10.10:FF:000001">
    <property type="entry name" value="LysR family transcriptional regulator"/>
    <property type="match status" value="1"/>
</dbReference>
<evidence type="ECO:0000256" key="2">
    <source>
        <dbReference type="ARBA" id="ARBA00023015"/>
    </source>
</evidence>
<dbReference type="PANTHER" id="PTHR30126">
    <property type="entry name" value="HTH-TYPE TRANSCRIPTIONAL REGULATOR"/>
    <property type="match status" value="1"/>
</dbReference>
<evidence type="ECO:0000256" key="3">
    <source>
        <dbReference type="ARBA" id="ARBA00023125"/>
    </source>
</evidence>
<accession>A0A1M6TC43</accession>